<dbReference type="AlphaFoldDB" id="A0A8B6DBC4"/>
<sequence length="198" mass="22704">MTFLDSAQHIYIKFDSTSTTMFALVLVLVGFASVSGTSSDVPRECYPLFSCSNRFLDIGKFFYDGDTLKDVTEETVDELCRHMKTKLVCKEAEKCKEMHFVTDMMAEIETAVCVQYKKYIQSLTTCYNEPEFRSKFVECVQDSFKFTNPSTCGFVDKLKRCASMFQRCRARQHSSVVETMLRKYGTTLCNLHKFNVGA</sequence>
<evidence type="ECO:0008006" key="3">
    <source>
        <dbReference type="Google" id="ProtNLM"/>
    </source>
</evidence>
<proteinExistence type="predicted"/>
<gene>
    <name evidence="1" type="ORF">MGAL_10B086064</name>
</gene>
<dbReference type="Proteomes" id="UP000596742">
    <property type="component" value="Unassembled WGS sequence"/>
</dbReference>
<evidence type="ECO:0000313" key="1">
    <source>
        <dbReference type="EMBL" id="VDI16277.1"/>
    </source>
</evidence>
<accession>A0A8B6DBC4</accession>
<keyword evidence="2" id="KW-1185">Reference proteome</keyword>
<name>A0A8B6DBC4_MYTGA</name>
<dbReference type="OrthoDB" id="6165690at2759"/>
<reference evidence="1" key="1">
    <citation type="submission" date="2018-11" db="EMBL/GenBank/DDBJ databases">
        <authorList>
            <person name="Alioto T."/>
            <person name="Alioto T."/>
        </authorList>
    </citation>
    <scope>NUCLEOTIDE SEQUENCE</scope>
</reference>
<protein>
    <recommendedName>
        <fullName evidence="3">DUF19 domain-containing protein</fullName>
    </recommendedName>
</protein>
<evidence type="ECO:0000313" key="2">
    <source>
        <dbReference type="Proteomes" id="UP000596742"/>
    </source>
</evidence>
<organism evidence="1 2">
    <name type="scientific">Mytilus galloprovincialis</name>
    <name type="common">Mediterranean mussel</name>
    <dbReference type="NCBI Taxonomy" id="29158"/>
    <lineage>
        <taxon>Eukaryota</taxon>
        <taxon>Metazoa</taxon>
        <taxon>Spiralia</taxon>
        <taxon>Lophotrochozoa</taxon>
        <taxon>Mollusca</taxon>
        <taxon>Bivalvia</taxon>
        <taxon>Autobranchia</taxon>
        <taxon>Pteriomorphia</taxon>
        <taxon>Mytilida</taxon>
        <taxon>Mytiloidea</taxon>
        <taxon>Mytilidae</taxon>
        <taxon>Mytilinae</taxon>
        <taxon>Mytilus</taxon>
    </lineage>
</organism>
<comment type="caution">
    <text evidence="1">The sequence shown here is derived from an EMBL/GenBank/DDBJ whole genome shotgun (WGS) entry which is preliminary data.</text>
</comment>
<dbReference type="EMBL" id="UYJE01003075">
    <property type="protein sequence ID" value="VDI16277.1"/>
    <property type="molecule type" value="Genomic_DNA"/>
</dbReference>